<accession>A0A3D9ZNP3</accession>
<dbReference type="AlphaFoldDB" id="A0A3D9ZNP3"/>
<comment type="caution">
    <text evidence="1">The sequence shown here is derived from an EMBL/GenBank/DDBJ whole genome shotgun (WGS) entry which is preliminary data.</text>
</comment>
<protein>
    <submittedName>
        <fullName evidence="1">Uncharacterized protein</fullName>
    </submittedName>
</protein>
<sequence length="188" mass="20409">MTDIDGRLRSVADLAEYAATDRQLAGLDGPRSTGTVIAGLQLTADMLRYAAEVLSQPPVASRRLLHVSLAMGGTNVVSWVAALLIVPDPGDPLVLAAVLVGSSVLAKLAGDLFDEILDRRLDRTRRTPRGTRLEIAELRTMILAIGRALETDRDDRHLEVGSRIDSAMVWLDHAERAQARLEAELPRS</sequence>
<dbReference type="EMBL" id="QUMQ01000001">
    <property type="protein sequence ID" value="REF98871.1"/>
    <property type="molecule type" value="Genomic_DNA"/>
</dbReference>
<evidence type="ECO:0000313" key="2">
    <source>
        <dbReference type="Proteomes" id="UP000256913"/>
    </source>
</evidence>
<organism evidence="1 2">
    <name type="scientific">Asanoa ferruginea</name>
    <dbReference type="NCBI Taxonomy" id="53367"/>
    <lineage>
        <taxon>Bacteria</taxon>
        <taxon>Bacillati</taxon>
        <taxon>Actinomycetota</taxon>
        <taxon>Actinomycetes</taxon>
        <taxon>Micromonosporales</taxon>
        <taxon>Micromonosporaceae</taxon>
        <taxon>Asanoa</taxon>
    </lineage>
</organism>
<dbReference type="RefSeq" id="WP_116070105.1">
    <property type="nucleotide sequence ID" value="NZ_BONB01000004.1"/>
</dbReference>
<evidence type="ECO:0000313" key="1">
    <source>
        <dbReference type="EMBL" id="REF98871.1"/>
    </source>
</evidence>
<gene>
    <name evidence="1" type="ORF">DFJ67_4896</name>
</gene>
<name>A0A3D9ZNP3_9ACTN</name>
<keyword evidence="2" id="KW-1185">Reference proteome</keyword>
<proteinExistence type="predicted"/>
<reference evidence="1 2" key="1">
    <citation type="submission" date="2018-08" db="EMBL/GenBank/DDBJ databases">
        <title>Sequencing the genomes of 1000 actinobacteria strains.</title>
        <authorList>
            <person name="Klenk H.-P."/>
        </authorList>
    </citation>
    <scope>NUCLEOTIDE SEQUENCE [LARGE SCALE GENOMIC DNA]</scope>
    <source>
        <strain evidence="1 2">DSM 44099</strain>
    </source>
</reference>
<dbReference type="Proteomes" id="UP000256913">
    <property type="component" value="Unassembled WGS sequence"/>
</dbReference>